<proteinExistence type="predicted"/>
<sequence length="129" mass="15125">MVINQTLNRAETITPKICFKCSNIRCFKHKNILIFVLVFIKIWYNKYMKNEINQAVSAHQQTLFNETEALDAVKPSGRKFPVEVIEDKLPEEEQICDVCGNHPHEISVEITRELEIIPLQVKVFDLQYY</sequence>
<accession>A0A0D8IB08</accession>
<reference evidence="1 2" key="1">
    <citation type="submission" date="2014-10" db="EMBL/GenBank/DDBJ databases">
        <title>Genome sequence of Clostridium aceticum DSM 1496.</title>
        <authorList>
            <person name="Poehlein A."/>
            <person name="Schiel-Bengelsdorf B."/>
            <person name="Gottschalk G."/>
            <person name="Duerre P."/>
            <person name="Daniel R."/>
        </authorList>
    </citation>
    <scope>NUCLEOTIDE SEQUENCE [LARGE SCALE GENOMIC DNA]</scope>
    <source>
        <strain evidence="1 2">DSM 1496</strain>
    </source>
</reference>
<dbReference type="PATRIC" id="fig|84022.5.peg.3717"/>
<dbReference type="EMBL" id="CP009687">
    <property type="protein sequence ID" value="AKL96581.1"/>
    <property type="molecule type" value="Genomic_DNA"/>
</dbReference>
<organism evidence="1 2">
    <name type="scientific">Clostridium aceticum</name>
    <dbReference type="NCBI Taxonomy" id="84022"/>
    <lineage>
        <taxon>Bacteria</taxon>
        <taxon>Bacillati</taxon>
        <taxon>Bacillota</taxon>
        <taxon>Clostridia</taxon>
        <taxon>Eubacteriales</taxon>
        <taxon>Clostridiaceae</taxon>
        <taxon>Clostridium</taxon>
    </lineage>
</organism>
<name>A0A0D8IB08_9CLOT</name>
<dbReference type="STRING" id="84022.CACET_c31370"/>
<dbReference type="AlphaFoldDB" id="A0A0D8IB08"/>
<gene>
    <name evidence="1" type="ORF">CACET_c31370</name>
</gene>
<evidence type="ECO:0000313" key="1">
    <source>
        <dbReference type="EMBL" id="AKL96581.1"/>
    </source>
</evidence>
<evidence type="ECO:0000313" key="2">
    <source>
        <dbReference type="Proteomes" id="UP000035704"/>
    </source>
</evidence>
<keyword evidence="2" id="KW-1185">Reference proteome</keyword>
<dbReference type="KEGG" id="cace:CACET_c31370"/>
<dbReference type="Proteomes" id="UP000035704">
    <property type="component" value="Chromosome"/>
</dbReference>
<protein>
    <submittedName>
        <fullName evidence="1">Transposase</fullName>
    </submittedName>
</protein>